<evidence type="ECO:0000313" key="1">
    <source>
        <dbReference type="EMBL" id="PDX58260.1"/>
    </source>
</evidence>
<dbReference type="EMBL" id="NMTQ01000034">
    <property type="protein sequence ID" value="PDX58260.1"/>
    <property type="molecule type" value="Genomic_DNA"/>
</dbReference>
<protein>
    <submittedName>
        <fullName evidence="1">Uncharacterized protein</fullName>
    </submittedName>
</protein>
<dbReference type="Proteomes" id="UP000220752">
    <property type="component" value="Unassembled WGS sequence"/>
</dbReference>
<proteinExistence type="predicted"/>
<comment type="caution">
    <text evidence="1">The sequence shown here is derived from an EMBL/GenBank/DDBJ whole genome shotgun (WGS) entry which is preliminary data.</text>
</comment>
<sequence length="75" mass="9282">MNVFQQRKKKDEKICQKVLTRRRGCGIILERQALRQKNDFRSPSRKPLKRTNRRRKHQLTLRCLKHSKFRKFKSF</sequence>
<organism evidence="1 2">
    <name type="scientific">Faecalibacterium langellae</name>
    <dbReference type="NCBI Taxonomy" id="3435293"/>
    <lineage>
        <taxon>Bacteria</taxon>
        <taxon>Bacillati</taxon>
        <taxon>Bacillota</taxon>
        <taxon>Clostridia</taxon>
        <taxon>Eubacteriales</taxon>
        <taxon>Oscillospiraceae</taxon>
        <taxon>Faecalibacterium</taxon>
    </lineage>
</organism>
<gene>
    <name evidence="1" type="ORF">CGS46_10090</name>
</gene>
<accession>A0A2A6ZA64</accession>
<keyword evidence="2" id="KW-1185">Reference proteome</keyword>
<dbReference type="AlphaFoldDB" id="A0A2A6ZA64"/>
<evidence type="ECO:0000313" key="2">
    <source>
        <dbReference type="Proteomes" id="UP000220752"/>
    </source>
</evidence>
<reference evidence="1 2" key="1">
    <citation type="journal article" date="2017" name="Front. Microbiol.">
        <title>New Insights into the Diversity of the Genus Faecalibacterium.</title>
        <authorList>
            <person name="Benevides L."/>
            <person name="Burman S."/>
            <person name="Martin R."/>
            <person name="Robert V."/>
            <person name="Thomas M."/>
            <person name="Miquel S."/>
            <person name="Chain F."/>
            <person name="Sokol H."/>
            <person name="Bermudez-Humaran L.G."/>
            <person name="Morrison M."/>
            <person name="Langella P."/>
            <person name="Azevedo V.A."/>
            <person name="Chatel J.M."/>
            <person name="Soares S."/>
        </authorList>
    </citation>
    <scope>NUCLEOTIDE SEQUENCE [LARGE SCALE GENOMIC DNA]</scope>
    <source>
        <strain evidence="2">CNCM I-4540</strain>
    </source>
</reference>
<name>A0A2A6ZA64_9FIRM</name>